<dbReference type="Proteomes" id="UP000595254">
    <property type="component" value="Chromosome"/>
</dbReference>
<keyword evidence="2" id="KW-1003">Cell membrane</keyword>
<feature type="transmembrane region" description="Helical" evidence="7">
    <location>
        <begin position="336"/>
        <end position="362"/>
    </location>
</feature>
<evidence type="ECO:0000259" key="8">
    <source>
        <dbReference type="Pfam" id="PF02687"/>
    </source>
</evidence>
<keyword evidence="5 7" id="KW-0472">Membrane</keyword>
<feature type="transmembrane region" description="Helical" evidence="7">
    <location>
        <begin position="20"/>
        <end position="44"/>
    </location>
</feature>
<feature type="domain" description="ABC3 transporter permease C-terminal" evidence="8">
    <location>
        <begin position="735"/>
        <end position="851"/>
    </location>
</feature>
<dbReference type="GO" id="GO:0005886">
    <property type="term" value="C:plasma membrane"/>
    <property type="evidence" value="ECO:0007669"/>
    <property type="project" value="UniProtKB-SubCell"/>
</dbReference>
<feature type="domain" description="ABC3 transporter permease C-terminal" evidence="8">
    <location>
        <begin position="286"/>
        <end position="411"/>
    </location>
</feature>
<name>A0A974S236_PERPY</name>
<feature type="transmembrane region" description="Helical" evidence="7">
    <location>
        <begin position="457"/>
        <end position="477"/>
    </location>
</feature>
<dbReference type="PANTHER" id="PTHR30572">
    <property type="entry name" value="MEMBRANE COMPONENT OF TRANSPORTER-RELATED"/>
    <property type="match status" value="1"/>
</dbReference>
<dbReference type="InterPro" id="IPR050250">
    <property type="entry name" value="Macrolide_Exporter_MacB"/>
</dbReference>
<evidence type="ECO:0000256" key="6">
    <source>
        <dbReference type="ARBA" id="ARBA00038076"/>
    </source>
</evidence>
<comment type="similarity">
    <text evidence="6">Belongs to the ABC-4 integral membrane protein family.</text>
</comment>
<evidence type="ECO:0000313" key="11">
    <source>
        <dbReference type="Proteomes" id="UP000595254"/>
    </source>
</evidence>
<dbReference type="EMBL" id="CP068053">
    <property type="protein sequence ID" value="QQT00940.1"/>
    <property type="molecule type" value="Genomic_DNA"/>
</dbReference>
<dbReference type="Pfam" id="PF12704">
    <property type="entry name" value="MacB_PCD"/>
    <property type="match status" value="1"/>
</dbReference>
<dbReference type="InterPro" id="IPR003838">
    <property type="entry name" value="ABC3_permease_C"/>
</dbReference>
<evidence type="ECO:0000256" key="4">
    <source>
        <dbReference type="ARBA" id="ARBA00022989"/>
    </source>
</evidence>
<reference evidence="10 11" key="1">
    <citation type="submission" date="2021-01" db="EMBL/GenBank/DDBJ databases">
        <title>FDA dAtabase for Regulatory Grade micrObial Sequences (FDA-ARGOS): Supporting development and validation of Infectious Disease Dx tests.</title>
        <authorList>
            <person name="Nelson B."/>
            <person name="Plummer A."/>
            <person name="Tallon L."/>
            <person name="Sadzewicz L."/>
            <person name="Zhao X."/>
            <person name="Boylan J."/>
            <person name="Ott S."/>
            <person name="Bowen H."/>
            <person name="Vavikolanu K."/>
            <person name="Mehta A."/>
            <person name="Aluvathingal J."/>
            <person name="Nadendla S."/>
            <person name="Myers T."/>
            <person name="Yan Y."/>
            <person name="Sichtig H."/>
        </authorList>
    </citation>
    <scope>NUCLEOTIDE SEQUENCE [LARGE SCALE GENOMIC DNA]</scope>
    <source>
        <strain evidence="10 11">FDAARGOS_1161</strain>
    </source>
</reference>
<keyword evidence="11" id="KW-1185">Reference proteome</keyword>
<dbReference type="PANTHER" id="PTHR30572:SF4">
    <property type="entry name" value="ABC TRANSPORTER PERMEASE YTRF"/>
    <property type="match status" value="1"/>
</dbReference>
<feature type="transmembrane region" description="Helical" evidence="7">
    <location>
        <begin position="724"/>
        <end position="748"/>
    </location>
</feature>
<proteinExistence type="inferred from homology"/>
<dbReference type="InterPro" id="IPR025857">
    <property type="entry name" value="MacB_PCD"/>
</dbReference>
<sequence>MNIVNKVTVRHMKQNKKRTLVTILGVIISAAMITAVATLAVSFMELMQRQTIANDGEWHVQYKNVNKKQLKAIKEDEKTKSVIISNDLGYAKLEGSQNENKPFLFIKEYSPEAFKQFPIQLSKGRWPKKANEVIISEEVAANANVIYKMGDAITLNVGERLSNEGAQVMDQDHSLEEDNGEILEEFKPKKAVSYTVVGFIERPTWEPAWAPGYTLIAYKDEQLMGEDDTVQASVVLNKVTSSLYKHAGELAKNNKIDSHYFHSDLLRYYGVTNNDYLRTTLYSLVFIIMAVIIIGSVSLIYNAFAISVSERTRHLGMLSSVGATKRQKRNSVFFEGFLIGLISIPLGVISGLIGIGITFSFINSIIQSALGVTEKLTVTVTPFSLLLASGVSALTIFISTLLPAIKASKISAIDSIRQSTDIKLTRKSVKTSKIVRRIFGIEAEFALKNLKRNKRRYQATIFSLVISIFLFLVVSFYTTSLKKSVELNQSGLNYDIQVYMDSSNADQFVKPIVSLEDVTEFSEMTELSALSWVSQESMPDLLKEIAKNEQSIINDKYLYYMTIHSLKEDALKAYAKEVGVAYDRLVDTEKKGVILIDTMKYEEAGTNKKGETKSIYKKEGETLDLRYNDEDTGEEKELHQVEIAALTDKNPMGIVSTSFGELHVIASEQVMNTLIKKQANNSYQVALFLNSENPIKTQQEIEKMKANGISIFNLFQNRQRDEQMILLMSVFSYGFIVLITAISIANIFNTISTSISLRKREFAMLKSVGMTPKGFNKMIHYESVFYGIKSLLYGIPLSIIVMILIHRATQGSFTYSFTLPWASLLYCFAAVFVIVSSAMIYSSSKVKKENIIDGLKQESI</sequence>
<evidence type="ECO:0000256" key="5">
    <source>
        <dbReference type="ARBA" id="ARBA00023136"/>
    </source>
</evidence>
<gene>
    <name evidence="10" type="ORF">I6J18_03255</name>
</gene>
<comment type="subcellular location">
    <subcellularLocation>
        <location evidence="1">Cell membrane</location>
        <topology evidence="1">Multi-pass membrane protein</topology>
    </subcellularLocation>
</comment>
<dbReference type="RefSeq" id="WP_201647865.1">
    <property type="nucleotide sequence ID" value="NZ_CP068053.1"/>
</dbReference>
<feature type="transmembrane region" description="Helical" evidence="7">
    <location>
        <begin position="817"/>
        <end position="841"/>
    </location>
</feature>
<feature type="transmembrane region" description="Helical" evidence="7">
    <location>
        <begin position="281"/>
        <end position="304"/>
    </location>
</feature>
<evidence type="ECO:0000256" key="3">
    <source>
        <dbReference type="ARBA" id="ARBA00022692"/>
    </source>
</evidence>
<keyword evidence="3 7" id="KW-0812">Transmembrane</keyword>
<dbReference type="GO" id="GO:0022857">
    <property type="term" value="F:transmembrane transporter activity"/>
    <property type="evidence" value="ECO:0007669"/>
    <property type="project" value="TreeGrafter"/>
</dbReference>
<dbReference type="Pfam" id="PF02687">
    <property type="entry name" value="FtsX"/>
    <property type="match status" value="2"/>
</dbReference>
<evidence type="ECO:0000256" key="7">
    <source>
        <dbReference type="SAM" id="Phobius"/>
    </source>
</evidence>
<evidence type="ECO:0000256" key="1">
    <source>
        <dbReference type="ARBA" id="ARBA00004651"/>
    </source>
</evidence>
<dbReference type="AlphaFoldDB" id="A0A974S236"/>
<protein>
    <submittedName>
        <fullName evidence="10">ABC transporter permease</fullName>
    </submittedName>
</protein>
<accession>A0A974S236</accession>
<feature type="transmembrane region" description="Helical" evidence="7">
    <location>
        <begin position="783"/>
        <end position="805"/>
    </location>
</feature>
<feature type="transmembrane region" description="Helical" evidence="7">
    <location>
        <begin position="382"/>
        <end position="405"/>
    </location>
</feature>
<organism evidence="10 11">
    <name type="scientific">Peribacillus psychrosaccharolyticus</name>
    <name type="common">Bacillus psychrosaccharolyticus</name>
    <dbReference type="NCBI Taxonomy" id="1407"/>
    <lineage>
        <taxon>Bacteria</taxon>
        <taxon>Bacillati</taxon>
        <taxon>Bacillota</taxon>
        <taxon>Bacilli</taxon>
        <taxon>Bacillales</taxon>
        <taxon>Bacillaceae</taxon>
        <taxon>Peribacillus</taxon>
    </lineage>
</organism>
<evidence type="ECO:0000256" key="2">
    <source>
        <dbReference type="ARBA" id="ARBA00022475"/>
    </source>
</evidence>
<evidence type="ECO:0000313" key="10">
    <source>
        <dbReference type="EMBL" id="QQT00940.1"/>
    </source>
</evidence>
<feature type="domain" description="MacB-like periplasmic core" evidence="9">
    <location>
        <begin position="19"/>
        <end position="203"/>
    </location>
</feature>
<evidence type="ECO:0000259" key="9">
    <source>
        <dbReference type="Pfam" id="PF12704"/>
    </source>
</evidence>
<keyword evidence="4 7" id="KW-1133">Transmembrane helix</keyword>
<dbReference type="KEGG" id="ppsr:I6J18_03255"/>